<dbReference type="InterPro" id="IPR029030">
    <property type="entry name" value="Caspase-like_dom_sf"/>
</dbReference>
<dbReference type="InterPro" id="IPR050452">
    <property type="entry name" value="Metacaspase"/>
</dbReference>
<accession>A0A0C1NCV5</accession>
<dbReference type="GO" id="GO:0004197">
    <property type="term" value="F:cysteine-type endopeptidase activity"/>
    <property type="evidence" value="ECO:0007669"/>
    <property type="project" value="InterPro"/>
</dbReference>
<dbReference type="PANTHER" id="PTHR48104:SF30">
    <property type="entry name" value="METACASPASE-1"/>
    <property type="match status" value="1"/>
</dbReference>
<comment type="caution">
    <text evidence="3">The sequence shown here is derived from an EMBL/GenBank/DDBJ whole genome shotgun (WGS) entry which is preliminary data.</text>
</comment>
<name>A0A0C1NCV5_9CYAN</name>
<dbReference type="STRING" id="1479485.DA73_0208975"/>
<dbReference type="PANTHER" id="PTHR48104">
    <property type="entry name" value="METACASPASE-4"/>
    <property type="match status" value="1"/>
</dbReference>
<dbReference type="EMBL" id="JHEG02000026">
    <property type="protein sequence ID" value="KIE12622.1"/>
    <property type="molecule type" value="Genomic_DNA"/>
</dbReference>
<feature type="domain" description="Peptidase C14 caspase" evidence="1">
    <location>
        <begin position="6"/>
        <end position="282"/>
    </location>
</feature>
<dbReference type="Gene3D" id="3.40.50.1460">
    <property type="match status" value="1"/>
</dbReference>
<reference evidence="3" key="1">
    <citation type="journal article" date="2015" name="Genome Announc.">
        <title>Draft Genome Sequence of Tolypothrix boutellei Strain VB521301.</title>
        <authorList>
            <person name="Chandrababunaidu M.M."/>
            <person name="Singh D."/>
            <person name="Sen D."/>
            <person name="Bhan S."/>
            <person name="Das S."/>
            <person name="Gupta A."/>
            <person name="Adhikary S.P."/>
            <person name="Tripathy S."/>
        </authorList>
    </citation>
    <scope>NUCLEOTIDE SEQUENCE</scope>
    <source>
        <strain evidence="3">VB521301</strain>
    </source>
</reference>
<dbReference type="SUPFAM" id="SSF53474">
    <property type="entry name" value="alpha/beta-Hydrolases"/>
    <property type="match status" value="1"/>
</dbReference>
<evidence type="ECO:0000313" key="3">
    <source>
        <dbReference type="EMBL" id="KIE12622.1"/>
    </source>
</evidence>
<dbReference type="Gene3D" id="3.40.50.1820">
    <property type="entry name" value="alpha/beta hydrolase"/>
    <property type="match status" value="1"/>
</dbReference>
<dbReference type="InterPro" id="IPR029058">
    <property type="entry name" value="AB_hydrolase_fold"/>
</dbReference>
<evidence type="ECO:0000259" key="1">
    <source>
        <dbReference type="Pfam" id="PF00656"/>
    </source>
</evidence>
<dbReference type="AlphaFoldDB" id="A0A0C1NCV5"/>
<dbReference type="GO" id="GO:0006508">
    <property type="term" value="P:proteolysis"/>
    <property type="evidence" value="ECO:0007669"/>
    <property type="project" value="InterPro"/>
</dbReference>
<dbReference type="Pfam" id="PF24096">
    <property type="entry name" value="DUF7379"/>
    <property type="match status" value="1"/>
</dbReference>
<dbReference type="GO" id="GO:0005737">
    <property type="term" value="C:cytoplasm"/>
    <property type="evidence" value="ECO:0007669"/>
    <property type="project" value="TreeGrafter"/>
</dbReference>
<sequence>MTKNIYALLVGIDNYHPDSSPKVRSLTGCLNDIKAIESYLRDRISSESEWTLVEPTDLPWILTNEQATRQAIINGFEKHLCKADSDDVVLFYYAGHGSQQKVPEAFSHLEADNYNETLICYDSRTKDNWDIADKELAYLISQVSKNNPHTLVILDCCHSGTGTRDSEIVRQAPGDERQRPWDSFIFAKDSVALEKLAAANNQDKKMKWRGFQAKHIAIAACRSYETAKEYTSVDGQRRGAFSYFLTETLKKTNGGISYRDLVRNVSALAIGQVKEQSPQIEAPDAEELNQLFLGGAIGERSQYFTLSYNTKQKSWVIDSGALHGIPNSSKDGDTLLAIFPVGSNAEELHQLQNAIAEAKVTNVLPQMSQVEITRDSGLSQNQAYWAVVTSLPLAPLKVYIQDDTGEKTGIELARQAFQKAGPNQNPSLYIELVDSPKDAYCTISADKGQYWIAKDDRLLVAPIPEQSDRVGYTSDRALKAIQRLEHIARWNNVLTLESPAKSFIKSDFVEMSVQILSGQDVSASPNGVEKRVQYTNEDGEWKAPNIQLKLTNNSSRTLYCNVLELTESYGIYLPFFEERSSISIPAYASIESECEFYIPDNFLERGVTEYKEIFKLIVSTAEFDAGVLEQDGLNPPPQTRSLGLPDSTFNLLLDRVNTREPGNSSRKLDDWMTKSIAVTIVHPQDAVQIQPNESTTLLDGVVQLQPHPTLQAKVNLTTLPQASRDVGEKTLLPPIFLQDPNFTQPFQFTTTRGSDPGLGILELVDVEDYTAVTPENPLKLLVNTNLEDSEYILPIGSDGEFFLPLGKGERTADGKTEIRLERLPSPTANSRSLQGSIRILFQKILKQKLGMPYEYPILAIANVREDGTVHYEKDREKVKQQVAQSNRILLYIHGIIGDTRSLLSSVSKAIVEEHGQQHSLKEMYDLVLAFDYENLNTTIEENALLLKQKLEEVGLAADRGKELHIVAHSMGGLISRWFIEREGGNQIVQHLVMLGTPNAGSPWSSVQDWAFAMLGIALNQLSDIIWPAKVIANLLELLEANDNSLEQMQIGSDFLKELAKNPDPHVPYTIVAGNRSIVPDALPVKNQSSQLQRLMQKLFGKVVDKAVDFVFLKQPNDIAVSLSSIKSVDSQRSPQPRILEPDAACDHITYFTTPAGLEALVKALTS</sequence>
<organism evidence="3">
    <name type="scientific">Tolypothrix bouteillei VB521301</name>
    <dbReference type="NCBI Taxonomy" id="1479485"/>
    <lineage>
        <taxon>Bacteria</taxon>
        <taxon>Bacillati</taxon>
        <taxon>Cyanobacteriota</taxon>
        <taxon>Cyanophyceae</taxon>
        <taxon>Nostocales</taxon>
        <taxon>Tolypothrichaceae</taxon>
        <taxon>Tolypothrix</taxon>
    </lineage>
</organism>
<dbReference type="InterPro" id="IPR011600">
    <property type="entry name" value="Pept_C14_caspase"/>
</dbReference>
<feature type="domain" description="DUF7379" evidence="2">
    <location>
        <begin position="889"/>
        <end position="1016"/>
    </location>
</feature>
<dbReference type="Pfam" id="PF00656">
    <property type="entry name" value="Peptidase_C14"/>
    <property type="match status" value="1"/>
</dbReference>
<dbReference type="OrthoDB" id="8447555at2"/>
<evidence type="ECO:0000259" key="2">
    <source>
        <dbReference type="Pfam" id="PF24096"/>
    </source>
</evidence>
<proteinExistence type="predicted"/>
<protein>
    <submittedName>
        <fullName evidence="3">Peptidase C14 caspase catalytic subunit p20</fullName>
    </submittedName>
</protein>
<dbReference type="SUPFAM" id="SSF52129">
    <property type="entry name" value="Caspase-like"/>
    <property type="match status" value="1"/>
</dbReference>
<dbReference type="InterPro" id="IPR055803">
    <property type="entry name" value="DUF7379"/>
</dbReference>
<gene>
    <name evidence="3" type="ORF">DA73_0208975</name>
</gene>